<keyword evidence="1" id="KW-1133">Transmembrane helix</keyword>
<dbReference type="Pfam" id="PF01476">
    <property type="entry name" value="LysM"/>
    <property type="match status" value="1"/>
</dbReference>
<keyword evidence="4" id="KW-1185">Reference proteome</keyword>
<dbReference type="SMART" id="SM00257">
    <property type="entry name" value="LysM"/>
    <property type="match status" value="1"/>
</dbReference>
<evidence type="ECO:0000259" key="2">
    <source>
        <dbReference type="PROSITE" id="PS51782"/>
    </source>
</evidence>
<dbReference type="CDD" id="cd00118">
    <property type="entry name" value="LysM"/>
    <property type="match status" value="1"/>
</dbReference>
<dbReference type="AlphaFoldDB" id="A0A8J7U562"/>
<feature type="transmembrane region" description="Helical" evidence="1">
    <location>
        <begin position="280"/>
        <end position="301"/>
    </location>
</feature>
<evidence type="ECO:0000256" key="1">
    <source>
        <dbReference type="SAM" id="Phobius"/>
    </source>
</evidence>
<feature type="transmembrane region" description="Helical" evidence="1">
    <location>
        <begin position="307"/>
        <end position="331"/>
    </location>
</feature>
<dbReference type="InterPro" id="IPR036779">
    <property type="entry name" value="LysM_dom_sf"/>
</dbReference>
<sequence>MMFWDPDGKHWLAVEEGQTLTSIAKNENVSLQWLILANNIENPDLIRAGSRLWIPEVKEEGDFVEMVEESVSSDGTMMHLYISELFVDGQYQFIKNSSAMNFSDAHFMDEYTDSWQHMNGRLIRSLSDSLNRMKYNQGIGKMSRILKEAAKNQNNTSQKARLAYDLRNRLLDQTRSRLTREGRALSELLKDKPMPYEKLIDRRIDKFIKAHGRQPTAAEIENAIIGSAGRSNIMVTRIAKASIVGGVVLLTYQVYDGVSSTVNAPEGYKTQVASYNLGRFGGGMLGGVLVGAGAGALIGLYTTNPGAIFAGALLGGIIGGYLGEEAVIVVLDEMWGLK</sequence>
<dbReference type="InterPro" id="IPR018392">
    <property type="entry name" value="LysM"/>
</dbReference>
<dbReference type="RefSeq" id="WP_207860112.1">
    <property type="nucleotide sequence ID" value="NZ_JAFREP010000016.1"/>
</dbReference>
<dbReference type="SUPFAM" id="SSF54106">
    <property type="entry name" value="LysM domain"/>
    <property type="match status" value="1"/>
</dbReference>
<feature type="domain" description="LysM" evidence="2">
    <location>
        <begin position="10"/>
        <end position="54"/>
    </location>
</feature>
<keyword evidence="1" id="KW-0812">Transmembrane</keyword>
<reference evidence="3" key="1">
    <citation type="submission" date="2021-03" db="EMBL/GenBank/DDBJ databases">
        <authorList>
            <person name="Wang G."/>
        </authorList>
    </citation>
    <scope>NUCLEOTIDE SEQUENCE</scope>
    <source>
        <strain evidence="3">KCTC 12899</strain>
    </source>
</reference>
<dbReference type="Gene3D" id="3.10.350.10">
    <property type="entry name" value="LysM domain"/>
    <property type="match status" value="1"/>
</dbReference>
<gene>
    <name evidence="3" type="ORF">J3U88_16905</name>
</gene>
<keyword evidence="1" id="KW-0472">Membrane</keyword>
<dbReference type="Proteomes" id="UP000664417">
    <property type="component" value="Unassembled WGS sequence"/>
</dbReference>
<evidence type="ECO:0000313" key="3">
    <source>
        <dbReference type="EMBL" id="MBO1320158.1"/>
    </source>
</evidence>
<comment type="caution">
    <text evidence="3">The sequence shown here is derived from an EMBL/GenBank/DDBJ whole genome shotgun (WGS) entry which is preliminary data.</text>
</comment>
<evidence type="ECO:0000313" key="4">
    <source>
        <dbReference type="Proteomes" id="UP000664417"/>
    </source>
</evidence>
<protein>
    <submittedName>
        <fullName evidence="3">LysM peptidoglycan-binding domain-containing protein</fullName>
    </submittedName>
</protein>
<name>A0A8J7U562_9BACT</name>
<organism evidence="3 4">
    <name type="scientific">Acanthopleuribacter pedis</name>
    <dbReference type="NCBI Taxonomy" id="442870"/>
    <lineage>
        <taxon>Bacteria</taxon>
        <taxon>Pseudomonadati</taxon>
        <taxon>Acidobacteriota</taxon>
        <taxon>Holophagae</taxon>
        <taxon>Acanthopleuribacterales</taxon>
        <taxon>Acanthopleuribacteraceae</taxon>
        <taxon>Acanthopleuribacter</taxon>
    </lineage>
</organism>
<dbReference type="PROSITE" id="PS51782">
    <property type="entry name" value="LYSM"/>
    <property type="match status" value="1"/>
</dbReference>
<accession>A0A8J7U562</accession>
<dbReference type="EMBL" id="JAFREP010000016">
    <property type="protein sequence ID" value="MBO1320158.1"/>
    <property type="molecule type" value="Genomic_DNA"/>
</dbReference>
<proteinExistence type="predicted"/>